<dbReference type="KEGG" id="blac:94347923"/>
<dbReference type="PANTHER" id="PTHR11474">
    <property type="entry name" value="TYROSINASE FAMILY MEMBER"/>
    <property type="match status" value="1"/>
</dbReference>
<organism evidence="5 6">
    <name type="scientific">Bremia lactucae</name>
    <name type="common">Lettuce downy mildew</name>
    <dbReference type="NCBI Taxonomy" id="4779"/>
    <lineage>
        <taxon>Eukaryota</taxon>
        <taxon>Sar</taxon>
        <taxon>Stramenopiles</taxon>
        <taxon>Oomycota</taxon>
        <taxon>Peronosporomycetes</taxon>
        <taxon>Peronosporales</taxon>
        <taxon>Peronosporaceae</taxon>
        <taxon>Bremia</taxon>
    </lineage>
</organism>
<dbReference type="AlphaFoldDB" id="A0A976IE71"/>
<protein>
    <recommendedName>
        <fullName evidence="4">Tyrosinase copper-binding domain-containing protein</fullName>
    </recommendedName>
</protein>
<name>A0A976IE71_BRELC</name>
<feature type="signal peptide" evidence="3">
    <location>
        <begin position="1"/>
        <end position="18"/>
    </location>
</feature>
<dbReference type="GO" id="GO:0046872">
    <property type="term" value="F:metal ion binding"/>
    <property type="evidence" value="ECO:0007669"/>
    <property type="project" value="UniProtKB-KW"/>
</dbReference>
<reference evidence="5 6" key="1">
    <citation type="journal article" date="2021" name="Genome Biol.">
        <title>AFLAP: assembly-free linkage analysis pipeline using k-mers from genome sequencing data.</title>
        <authorList>
            <person name="Fletcher K."/>
            <person name="Zhang L."/>
            <person name="Gil J."/>
            <person name="Han R."/>
            <person name="Cavanaugh K."/>
            <person name="Michelmore R."/>
        </authorList>
    </citation>
    <scope>NUCLEOTIDE SEQUENCE [LARGE SCALE GENOMIC DNA]</scope>
    <source>
        <strain evidence="5 6">SF5</strain>
    </source>
</reference>
<dbReference type="Pfam" id="PF00264">
    <property type="entry name" value="Tyrosinase"/>
    <property type="match status" value="1"/>
</dbReference>
<evidence type="ECO:0000259" key="4">
    <source>
        <dbReference type="Pfam" id="PF00264"/>
    </source>
</evidence>
<keyword evidence="6" id="KW-1185">Reference proteome</keyword>
<dbReference type="EMBL" id="SHOA02000019">
    <property type="protein sequence ID" value="TDH68461.1"/>
    <property type="molecule type" value="Genomic_DNA"/>
</dbReference>
<dbReference type="Proteomes" id="UP000294530">
    <property type="component" value="Unassembled WGS sequence"/>
</dbReference>
<dbReference type="InterPro" id="IPR008922">
    <property type="entry name" value="Di-copper_centre_dom_sf"/>
</dbReference>
<dbReference type="Gene3D" id="1.10.1280.10">
    <property type="entry name" value="Di-copper center containing domain from catechol oxidase"/>
    <property type="match status" value="1"/>
</dbReference>
<dbReference type="OrthoDB" id="6132182at2759"/>
<gene>
    <name evidence="5" type="ORF">CCR75_004163</name>
</gene>
<dbReference type="PANTHER" id="PTHR11474:SF126">
    <property type="entry name" value="TYROSINASE-LIKE PROTEIN TYR-1-RELATED"/>
    <property type="match status" value="1"/>
</dbReference>
<comment type="caution">
    <text evidence="5">The sequence shown here is derived from an EMBL/GenBank/DDBJ whole genome shotgun (WGS) entry which is preliminary data.</text>
</comment>
<proteinExistence type="predicted"/>
<evidence type="ECO:0000256" key="3">
    <source>
        <dbReference type="SAM" id="SignalP"/>
    </source>
</evidence>
<keyword evidence="2" id="KW-0186">Copper</keyword>
<dbReference type="RefSeq" id="XP_067817960.1">
    <property type="nucleotide sequence ID" value="XM_067962252.1"/>
</dbReference>
<evidence type="ECO:0000256" key="1">
    <source>
        <dbReference type="ARBA" id="ARBA00022723"/>
    </source>
</evidence>
<dbReference type="InterPro" id="IPR050316">
    <property type="entry name" value="Tyrosinase/Hemocyanin"/>
</dbReference>
<sequence length="495" mass="53504">MRVFVVLLALCAGSSVVAENARVRYSWTSLRSNEKELYLNAIAKAMTSGYHMLFTQLFMDSGSLNQVVGTCGAPAWYRKYLLGYENMLRSLDPTFSKLTLPYWDLFEDAAKRISTRVACNGIEECSSMLVDFGGCNGPEISSGAYIVNGEAIPSGNCANSSIAAHACTSRKKCEKCIPRGDWTIGDSSLEVGPTVFIDLIRQARNSTGVSESRATAINSLRTAIQNSIQMPLHSILGGLYETRAAAFDPIFLGHYATLDMVYQVYQSCNQSIPLTGSCQGNSDLKVSSMVTIPMQFGSSPVEEHPKLGPFFETIGTKYKSMDAFAVTYEIDLFLQNMLKSFSRQCSVDTSAAGALSYASAKSTVEHAASTDTLVSSLAACDQTSDVTGMTTEAASAFISCQILSSLQNGVFTNTSTPVREFFRANQSNLPKCVSDLAAITSAEVTVIPSSTCREALYSDTSISTKTDFNLRKNGFAIVTRGEQDGSIRFMNPPGK</sequence>
<evidence type="ECO:0000256" key="2">
    <source>
        <dbReference type="ARBA" id="ARBA00023008"/>
    </source>
</evidence>
<dbReference type="GeneID" id="94347923"/>
<evidence type="ECO:0000313" key="5">
    <source>
        <dbReference type="EMBL" id="TDH68461.1"/>
    </source>
</evidence>
<evidence type="ECO:0000313" key="6">
    <source>
        <dbReference type="Proteomes" id="UP000294530"/>
    </source>
</evidence>
<keyword evidence="1" id="KW-0479">Metal-binding</keyword>
<feature type="chain" id="PRO_5038090431" description="Tyrosinase copper-binding domain-containing protein" evidence="3">
    <location>
        <begin position="19"/>
        <end position="495"/>
    </location>
</feature>
<dbReference type="SUPFAM" id="SSF48056">
    <property type="entry name" value="Di-copper centre-containing domain"/>
    <property type="match status" value="1"/>
</dbReference>
<dbReference type="InterPro" id="IPR002227">
    <property type="entry name" value="Tyrosinase_Cu-bd"/>
</dbReference>
<feature type="domain" description="Tyrosinase copper-binding" evidence="4">
    <location>
        <begin position="74"/>
        <end position="266"/>
    </location>
</feature>
<dbReference type="GO" id="GO:0016491">
    <property type="term" value="F:oxidoreductase activity"/>
    <property type="evidence" value="ECO:0007669"/>
    <property type="project" value="InterPro"/>
</dbReference>
<keyword evidence="3" id="KW-0732">Signal</keyword>
<accession>A0A976IE71</accession>